<dbReference type="PIRSF" id="PIRSF009467">
    <property type="entry name" value="Ureas_acces_UreF"/>
    <property type="match status" value="1"/>
</dbReference>
<dbReference type="HAMAP" id="MF_01385">
    <property type="entry name" value="UreF"/>
    <property type="match status" value="1"/>
</dbReference>
<keyword evidence="3" id="KW-0963">Cytoplasm</keyword>
<comment type="subcellular location">
    <subcellularLocation>
        <location evidence="3">Cytoplasm</location>
    </subcellularLocation>
</comment>
<evidence type="ECO:0000256" key="3">
    <source>
        <dbReference type="HAMAP-Rule" id="MF_01385"/>
    </source>
</evidence>
<evidence type="ECO:0000313" key="4">
    <source>
        <dbReference type="EMBL" id="WGK70105.1"/>
    </source>
</evidence>
<accession>A0ABY8MKI3</accession>
<name>A0ABY8MKI3_9SPIO</name>
<comment type="subunit">
    <text evidence="3">UreD, UreF and UreG form a complex that acts as a GTP-hydrolysis-dependent molecular chaperone, activating the urease apoprotein by helping to assemble the nickel containing metallocenter of UreC. The UreE protein probably delivers the nickel.</text>
</comment>
<dbReference type="PANTHER" id="PTHR33620:SF1">
    <property type="entry name" value="UREASE ACCESSORY PROTEIN F"/>
    <property type="match status" value="1"/>
</dbReference>
<dbReference type="Pfam" id="PF01730">
    <property type="entry name" value="UreF"/>
    <property type="match status" value="1"/>
</dbReference>
<protein>
    <recommendedName>
        <fullName evidence="3">Urease accessory protein UreF</fullName>
    </recommendedName>
</protein>
<dbReference type="Proteomes" id="UP001228690">
    <property type="component" value="Chromosome"/>
</dbReference>
<gene>
    <name evidence="3" type="primary">ureF</name>
    <name evidence="4" type="ORF">P0082_04390</name>
</gene>
<proteinExistence type="inferred from homology"/>
<evidence type="ECO:0000313" key="5">
    <source>
        <dbReference type="Proteomes" id="UP001228690"/>
    </source>
</evidence>
<comment type="function">
    <text evidence="3">Required for maturation of urease via the functional incorporation of the urease nickel metallocenter.</text>
</comment>
<dbReference type="InterPro" id="IPR038277">
    <property type="entry name" value="UreF_sf"/>
</dbReference>
<sequence>MRSTLLTLVHITDSGFPSGGFGHSWGLEYAIGKGWIQKVAELVSWSTDALLSNLITMEGRGLIQAYKLGKEHKYAEILLVDEELAAMRPSLYQAVGAAQVGRSFLNNLALYYGDTEFIEMNTLVKQETINRSTVIQQPVIWGAACGWLGIPDYEALEVHLFNTLRQWANVAMRTIPLGQTESNRYLVYMMKLLKNTDFYEIALKNQLEGICPGMDIAAMGHENLEAKYFRT</sequence>
<evidence type="ECO:0000256" key="1">
    <source>
        <dbReference type="ARBA" id="ARBA00022988"/>
    </source>
</evidence>
<evidence type="ECO:0000256" key="2">
    <source>
        <dbReference type="ARBA" id="ARBA00023186"/>
    </source>
</evidence>
<comment type="similarity">
    <text evidence="3">Belongs to the UreF family.</text>
</comment>
<reference evidence="4 5" key="1">
    <citation type="submission" date="2023-04" db="EMBL/GenBank/DDBJ databases">
        <title>Spirochaete genome identified in red abalone sample constitutes a novel genus.</title>
        <authorList>
            <person name="Sharma S.P."/>
            <person name="Purcell C.M."/>
            <person name="Hyde J.R."/>
            <person name="Severin A.J."/>
        </authorList>
    </citation>
    <scope>NUCLEOTIDE SEQUENCE [LARGE SCALE GENOMIC DNA]</scope>
    <source>
        <strain evidence="4 5">SP-2023</strain>
    </source>
</reference>
<keyword evidence="5" id="KW-1185">Reference proteome</keyword>
<dbReference type="InterPro" id="IPR002639">
    <property type="entry name" value="UreF"/>
</dbReference>
<dbReference type="EMBL" id="CP123443">
    <property type="protein sequence ID" value="WGK70105.1"/>
    <property type="molecule type" value="Genomic_DNA"/>
</dbReference>
<keyword evidence="1 3" id="KW-0996">Nickel insertion</keyword>
<keyword evidence="2 3" id="KW-0143">Chaperone</keyword>
<dbReference type="Gene3D" id="1.10.4190.10">
    <property type="entry name" value="Urease accessory protein UreF"/>
    <property type="match status" value="1"/>
</dbReference>
<dbReference type="PANTHER" id="PTHR33620">
    <property type="entry name" value="UREASE ACCESSORY PROTEIN F"/>
    <property type="match status" value="1"/>
</dbReference>
<dbReference type="RefSeq" id="WP_326928312.1">
    <property type="nucleotide sequence ID" value="NZ_CP123443.1"/>
</dbReference>
<organism evidence="4 5">
    <name type="scientific">Candidatus Haliotispira prima</name>
    <dbReference type="NCBI Taxonomy" id="3034016"/>
    <lineage>
        <taxon>Bacteria</taxon>
        <taxon>Pseudomonadati</taxon>
        <taxon>Spirochaetota</taxon>
        <taxon>Spirochaetia</taxon>
        <taxon>Spirochaetales</taxon>
        <taxon>Spirochaetaceae</taxon>
        <taxon>Candidatus Haliotispira</taxon>
    </lineage>
</organism>